<accession>A0ABW1FT23</accession>
<evidence type="ECO:0000259" key="7">
    <source>
        <dbReference type="Pfam" id="PF13462"/>
    </source>
</evidence>
<reference evidence="9" key="1">
    <citation type="journal article" date="2019" name="Int. J. Syst. Evol. Microbiol.">
        <title>The Global Catalogue of Microorganisms (GCM) 10K type strain sequencing project: providing services to taxonomists for standard genome sequencing and annotation.</title>
        <authorList>
            <consortium name="The Broad Institute Genomics Platform"/>
            <consortium name="The Broad Institute Genome Sequencing Center for Infectious Disease"/>
            <person name="Wu L."/>
            <person name="Ma J."/>
        </authorList>
    </citation>
    <scope>NUCLEOTIDE SEQUENCE [LARGE SCALE GENOMIC DNA]</scope>
    <source>
        <strain evidence="9">JCM 4816</strain>
    </source>
</reference>
<gene>
    <name evidence="8" type="ORF">ACFP3V_00090</name>
</gene>
<dbReference type="RefSeq" id="WP_380578231.1">
    <property type="nucleotide sequence ID" value="NZ_JBHSQJ010000001.1"/>
</dbReference>
<dbReference type="Pfam" id="PF13462">
    <property type="entry name" value="Thioredoxin_4"/>
    <property type="match status" value="1"/>
</dbReference>
<comment type="similarity">
    <text evidence="1">Belongs to the thioredoxin family. DsbA subfamily.</text>
</comment>
<keyword evidence="6" id="KW-1133">Transmembrane helix</keyword>
<evidence type="ECO:0000256" key="3">
    <source>
        <dbReference type="ARBA" id="ARBA00023002"/>
    </source>
</evidence>
<evidence type="ECO:0000256" key="6">
    <source>
        <dbReference type="SAM" id="Phobius"/>
    </source>
</evidence>
<dbReference type="InterPro" id="IPR036249">
    <property type="entry name" value="Thioredoxin-like_sf"/>
</dbReference>
<keyword evidence="5" id="KW-0676">Redox-active center</keyword>
<feature type="domain" description="Thioredoxin-like fold" evidence="7">
    <location>
        <begin position="75"/>
        <end position="255"/>
    </location>
</feature>
<keyword evidence="2" id="KW-0732">Signal</keyword>
<keyword evidence="4" id="KW-1015">Disulfide bond</keyword>
<name>A0ABW1FT23_9ACTN</name>
<dbReference type="EMBL" id="JBHSQJ010000001">
    <property type="protein sequence ID" value="MFC5905624.1"/>
    <property type="molecule type" value="Genomic_DNA"/>
</dbReference>
<dbReference type="Gene3D" id="3.40.30.10">
    <property type="entry name" value="Glutaredoxin"/>
    <property type="match status" value="1"/>
</dbReference>
<evidence type="ECO:0000256" key="2">
    <source>
        <dbReference type="ARBA" id="ARBA00022729"/>
    </source>
</evidence>
<organism evidence="8 9">
    <name type="scientific">Streptacidiphilus monticola</name>
    <dbReference type="NCBI Taxonomy" id="2161674"/>
    <lineage>
        <taxon>Bacteria</taxon>
        <taxon>Bacillati</taxon>
        <taxon>Actinomycetota</taxon>
        <taxon>Actinomycetes</taxon>
        <taxon>Kitasatosporales</taxon>
        <taxon>Streptomycetaceae</taxon>
        <taxon>Streptacidiphilus</taxon>
    </lineage>
</organism>
<keyword evidence="6" id="KW-0812">Transmembrane</keyword>
<evidence type="ECO:0000256" key="5">
    <source>
        <dbReference type="ARBA" id="ARBA00023284"/>
    </source>
</evidence>
<protein>
    <submittedName>
        <fullName evidence="8">DsbA family protein</fullName>
    </submittedName>
</protein>
<dbReference type="PANTHER" id="PTHR13887:SF14">
    <property type="entry name" value="DISULFIDE BOND FORMATION PROTEIN D"/>
    <property type="match status" value="1"/>
</dbReference>
<dbReference type="SUPFAM" id="SSF52833">
    <property type="entry name" value="Thioredoxin-like"/>
    <property type="match status" value="1"/>
</dbReference>
<proteinExistence type="inferred from homology"/>
<evidence type="ECO:0000256" key="4">
    <source>
        <dbReference type="ARBA" id="ARBA00023157"/>
    </source>
</evidence>
<keyword evidence="9" id="KW-1185">Reference proteome</keyword>
<keyword evidence="3" id="KW-0560">Oxidoreductase</keyword>
<dbReference type="Proteomes" id="UP001596174">
    <property type="component" value="Unassembled WGS sequence"/>
</dbReference>
<feature type="transmembrane region" description="Helical" evidence="6">
    <location>
        <begin position="32"/>
        <end position="53"/>
    </location>
</feature>
<dbReference type="InterPro" id="IPR012336">
    <property type="entry name" value="Thioredoxin-like_fold"/>
</dbReference>
<evidence type="ECO:0000256" key="1">
    <source>
        <dbReference type="ARBA" id="ARBA00005791"/>
    </source>
</evidence>
<keyword evidence="6" id="KW-0472">Membrane</keyword>
<evidence type="ECO:0000313" key="9">
    <source>
        <dbReference type="Proteomes" id="UP001596174"/>
    </source>
</evidence>
<dbReference type="PANTHER" id="PTHR13887">
    <property type="entry name" value="GLUTATHIONE S-TRANSFERASE KAPPA"/>
    <property type="match status" value="1"/>
</dbReference>
<evidence type="ECO:0000313" key="8">
    <source>
        <dbReference type="EMBL" id="MFC5905624.1"/>
    </source>
</evidence>
<comment type="caution">
    <text evidence="8">The sequence shown here is derived from an EMBL/GenBank/DDBJ whole genome shotgun (WGS) entry which is preliminary data.</text>
</comment>
<sequence length="259" mass="26837">MSQQQFTPPSPRDRVAAARAAEQRSRLVRNGVIAAVVTVVIGLVAAIGIAVLVTDHNKPKHNSATAAAVPAHADGTVIVYGNPKATATLDVYEDFRCPVCGALERTDGKKIQELADNGTYKIRYHMGTFLDGNLGGSGSADALAAAGAVLNQGTAQFKAFHDLLYANQPAEETTDAFADANTLAALAAKVPGLNQQAYAAAVKAGTYKNWAADVSAAFDSSGVTGTPTLALNGKQLNVFSNQGPISPTAFEQLVKQTIG</sequence>